<dbReference type="SUPFAM" id="SSF54637">
    <property type="entry name" value="Thioesterase/thiol ester dehydrase-isomerase"/>
    <property type="match status" value="2"/>
</dbReference>
<name>A0A9E2KJD2_9FIRM</name>
<evidence type="ECO:0000313" key="4">
    <source>
        <dbReference type="Proteomes" id="UP000824178"/>
    </source>
</evidence>
<dbReference type="GO" id="GO:0016790">
    <property type="term" value="F:thiolester hydrolase activity"/>
    <property type="evidence" value="ECO:0007669"/>
    <property type="project" value="InterPro"/>
</dbReference>
<dbReference type="EMBL" id="JAHLFH010000012">
    <property type="protein sequence ID" value="MBU3818937.1"/>
    <property type="molecule type" value="Genomic_DNA"/>
</dbReference>
<feature type="domain" description="Acyl-ACP thioesterase N-terminal hotdog" evidence="1">
    <location>
        <begin position="7"/>
        <end position="128"/>
    </location>
</feature>
<proteinExistence type="predicted"/>
<accession>A0A9E2KJD2</accession>
<dbReference type="Pfam" id="PF20791">
    <property type="entry name" value="Acyl-ACP_TE_C"/>
    <property type="match status" value="1"/>
</dbReference>
<reference evidence="3" key="1">
    <citation type="journal article" date="2021" name="PeerJ">
        <title>Extensive microbial diversity within the chicken gut microbiome revealed by metagenomics and culture.</title>
        <authorList>
            <person name="Gilroy R."/>
            <person name="Ravi A."/>
            <person name="Getino M."/>
            <person name="Pursley I."/>
            <person name="Horton D.L."/>
            <person name="Alikhan N.F."/>
            <person name="Baker D."/>
            <person name="Gharbi K."/>
            <person name="Hall N."/>
            <person name="Watson M."/>
            <person name="Adriaenssens E.M."/>
            <person name="Foster-Nyarko E."/>
            <person name="Jarju S."/>
            <person name="Secka A."/>
            <person name="Antonio M."/>
            <person name="Oren A."/>
            <person name="Chaudhuri R.R."/>
            <person name="La Ragione R."/>
            <person name="Hildebrand F."/>
            <person name="Pallen M.J."/>
        </authorList>
    </citation>
    <scope>NUCLEOTIDE SEQUENCE</scope>
    <source>
        <strain evidence="3">742</strain>
    </source>
</reference>
<dbReference type="InterPro" id="IPR049427">
    <property type="entry name" value="Acyl-ACP_TE_C"/>
</dbReference>
<dbReference type="CDD" id="cd00586">
    <property type="entry name" value="4HBT"/>
    <property type="match status" value="1"/>
</dbReference>
<dbReference type="InterPro" id="IPR002864">
    <property type="entry name" value="Acyl-ACP_thioesterase_NHD"/>
</dbReference>
<organism evidence="3 4">
    <name type="scientific">Candidatus Faecalibacterium intestinavium</name>
    <dbReference type="NCBI Taxonomy" id="2838580"/>
    <lineage>
        <taxon>Bacteria</taxon>
        <taxon>Bacillati</taxon>
        <taxon>Bacillota</taxon>
        <taxon>Clostridia</taxon>
        <taxon>Eubacteriales</taxon>
        <taxon>Oscillospiraceae</taxon>
        <taxon>Faecalibacterium</taxon>
    </lineage>
</organism>
<gene>
    <name evidence="3" type="ORF">H9864_00895</name>
</gene>
<evidence type="ECO:0000259" key="2">
    <source>
        <dbReference type="Pfam" id="PF20791"/>
    </source>
</evidence>
<reference evidence="3" key="2">
    <citation type="submission" date="2021-04" db="EMBL/GenBank/DDBJ databases">
        <authorList>
            <person name="Gilroy R."/>
        </authorList>
    </citation>
    <scope>NUCLEOTIDE SEQUENCE</scope>
    <source>
        <strain evidence="3">742</strain>
    </source>
</reference>
<dbReference type="Pfam" id="PF01643">
    <property type="entry name" value="Acyl-ACP_TE"/>
    <property type="match status" value="1"/>
</dbReference>
<dbReference type="Gene3D" id="3.10.129.10">
    <property type="entry name" value="Hotdog Thioesterase"/>
    <property type="match status" value="1"/>
</dbReference>
<feature type="domain" description="Acyl-ACP thioesterase-like C-terminal" evidence="2">
    <location>
        <begin position="165"/>
        <end position="214"/>
    </location>
</feature>
<dbReference type="InterPro" id="IPR029069">
    <property type="entry name" value="HotDog_dom_sf"/>
</dbReference>
<evidence type="ECO:0000259" key="1">
    <source>
        <dbReference type="Pfam" id="PF01643"/>
    </source>
</evidence>
<dbReference type="AlphaFoldDB" id="A0A9E2KJD2"/>
<dbReference type="GO" id="GO:0006633">
    <property type="term" value="P:fatty acid biosynthetic process"/>
    <property type="evidence" value="ECO:0007669"/>
    <property type="project" value="InterPro"/>
</dbReference>
<sequence>MENWIKWTEEITVREADVDFRGRMKPSALLRYAEYMATEHSRREGMPDEFFRTHHLAYLLGKQALSFEQVPQKGDRLLLTTLPEQSSRGTNKRILLVQDASGKTVAQVDARWIMVDTTTARILRRPPEEIDRHWNAQVPFELPQTVEKPPFLNSAGVWRASYSLCDINGHINNACYLDIACDALPLEVMQQGPVRSAAVKYHREVKLGEEMEVSVGQTEDGWAVTGRREGSAAFELAFRW</sequence>
<dbReference type="Proteomes" id="UP000824178">
    <property type="component" value="Unassembled WGS sequence"/>
</dbReference>
<evidence type="ECO:0000313" key="3">
    <source>
        <dbReference type="EMBL" id="MBU3818937.1"/>
    </source>
</evidence>
<protein>
    <submittedName>
        <fullName evidence="3">Acyl-ACP thioesterase</fullName>
    </submittedName>
</protein>
<comment type="caution">
    <text evidence="3">The sequence shown here is derived from an EMBL/GenBank/DDBJ whole genome shotgun (WGS) entry which is preliminary data.</text>
</comment>